<organism evidence="2 3">
    <name type="scientific">Mycoemilia scoparia</name>
    <dbReference type="NCBI Taxonomy" id="417184"/>
    <lineage>
        <taxon>Eukaryota</taxon>
        <taxon>Fungi</taxon>
        <taxon>Fungi incertae sedis</taxon>
        <taxon>Zoopagomycota</taxon>
        <taxon>Kickxellomycotina</taxon>
        <taxon>Kickxellomycetes</taxon>
        <taxon>Kickxellales</taxon>
        <taxon>Kickxellaceae</taxon>
        <taxon>Mycoemilia</taxon>
    </lineage>
</organism>
<dbReference type="Proteomes" id="UP001150538">
    <property type="component" value="Unassembled WGS sequence"/>
</dbReference>
<dbReference type="EMBL" id="JANBPU010000181">
    <property type="protein sequence ID" value="KAJ1914763.1"/>
    <property type="molecule type" value="Genomic_DNA"/>
</dbReference>
<name>A0A9W7ZRS4_9FUNG</name>
<dbReference type="PANTHER" id="PTHR34825">
    <property type="entry name" value="CONSERVED PROTEIN, WITH A WEAK D-GALACTARATE DEHYDRATASE/ALTRONATE HYDROLASE DOMAIN"/>
    <property type="match status" value="1"/>
</dbReference>
<dbReference type="AlphaFoldDB" id="A0A9W7ZRS4"/>
<dbReference type="InterPro" id="IPR018631">
    <property type="entry name" value="AAA-ATPase-like_dom"/>
</dbReference>
<proteinExistence type="predicted"/>
<evidence type="ECO:0000313" key="3">
    <source>
        <dbReference type="Proteomes" id="UP001150538"/>
    </source>
</evidence>
<evidence type="ECO:0000313" key="2">
    <source>
        <dbReference type="EMBL" id="KAJ1914763.1"/>
    </source>
</evidence>
<protein>
    <recommendedName>
        <fullName evidence="1">AAA-ATPase-like domain-containing protein</fullName>
    </recommendedName>
</protein>
<dbReference type="PANTHER" id="PTHR34825:SF1">
    <property type="entry name" value="AAA-ATPASE-LIKE DOMAIN-CONTAINING PROTEIN"/>
    <property type="match status" value="1"/>
</dbReference>
<dbReference type="InterPro" id="IPR027417">
    <property type="entry name" value="P-loop_NTPase"/>
</dbReference>
<sequence>MANQDTRGSNACFEADLDEISTKFEELDLVNKPLPEWPQGAMKDVNFEAMRGKTEHADNYVNYILREISFIDKTKHIENIFKSKSRTIVFYRPRRSGKSTFLSMIYAYSAKYLAPKVKRDKLFKATHIKYISDVKRKHGNKHTNVIGVTFDKIIDNIFKAIKSALSDVIQQLYDHLKTIKGTGDTSSKRRKLSNENEIDRDTILGAIEKLKNLSGISTSLEKIASIFFEMVKALRLINEKGSIFLVDEFDQPLVRLMQIGANKKSVYYVRDELKKMHETIFQDPRFFKIVMTSVYSFSSEWAFGEYARDIQTSHVNFKEPNQPNIYQDAIGFTVKESAMNYTSARILHCNDLSVREFTSYCKTWYGGFRVGTAEIINPRSFIGLLKELIADKPHGLQDVSKYFKPRWSEGNNDGFEDMAIYISQIEPFTTIALSLISNYLVRQTRGEGRSNRFVEFENVSRPILEYNPSETTPVKILDGSLPEPINDNNDGESVFYDHGFSMAYYAGYLTMIPPPSPYGKECYIAIPNHEMLFEWFRCITKKNGFEVGYDIIDDFGKRLVSAGASDLEYELKEFKSVVNAFKKFYKRICNAFYLKQRFTAVHCLFALSLFSRAFDIRSEDFRPQSSLIRMTAVPRTIKDFQTTKDHCISIALSMEEKTEKILDSHHRELTRAQERSEEALGKLLSKEYIRKVNRDTKFISVGMHGDWFSIRFARLAVDVHGKCKPSKHEYHGNIDSQ</sequence>
<dbReference type="Pfam" id="PF09820">
    <property type="entry name" value="AAA-ATPase_like"/>
    <property type="match status" value="1"/>
</dbReference>
<comment type="caution">
    <text evidence="2">The sequence shown here is derived from an EMBL/GenBank/DDBJ whole genome shotgun (WGS) entry which is preliminary data.</text>
</comment>
<feature type="domain" description="AAA-ATPase-like" evidence="1">
    <location>
        <begin position="59"/>
        <end position="298"/>
    </location>
</feature>
<gene>
    <name evidence="2" type="ORF">H4219_004643</name>
</gene>
<accession>A0A9W7ZRS4</accession>
<dbReference type="SUPFAM" id="SSF52540">
    <property type="entry name" value="P-loop containing nucleoside triphosphate hydrolases"/>
    <property type="match status" value="1"/>
</dbReference>
<dbReference type="OrthoDB" id="5553900at2759"/>
<evidence type="ECO:0000259" key="1">
    <source>
        <dbReference type="Pfam" id="PF09820"/>
    </source>
</evidence>
<reference evidence="2" key="1">
    <citation type="submission" date="2022-07" db="EMBL/GenBank/DDBJ databases">
        <title>Phylogenomic reconstructions and comparative analyses of Kickxellomycotina fungi.</title>
        <authorList>
            <person name="Reynolds N.K."/>
            <person name="Stajich J.E."/>
            <person name="Barry K."/>
            <person name="Grigoriev I.V."/>
            <person name="Crous P."/>
            <person name="Smith M.E."/>
        </authorList>
    </citation>
    <scope>NUCLEOTIDE SEQUENCE</scope>
    <source>
        <strain evidence="2">NBRC 100468</strain>
    </source>
</reference>
<keyword evidence="3" id="KW-1185">Reference proteome</keyword>